<organism evidence="3 4">
    <name type="scientific">Coffea arabica</name>
    <name type="common">Arabian coffee</name>
    <dbReference type="NCBI Taxonomy" id="13443"/>
    <lineage>
        <taxon>Eukaryota</taxon>
        <taxon>Viridiplantae</taxon>
        <taxon>Streptophyta</taxon>
        <taxon>Embryophyta</taxon>
        <taxon>Tracheophyta</taxon>
        <taxon>Spermatophyta</taxon>
        <taxon>Magnoliopsida</taxon>
        <taxon>eudicotyledons</taxon>
        <taxon>Gunneridae</taxon>
        <taxon>Pentapetalae</taxon>
        <taxon>asterids</taxon>
        <taxon>lamiids</taxon>
        <taxon>Gentianales</taxon>
        <taxon>Rubiaceae</taxon>
        <taxon>Ixoroideae</taxon>
        <taxon>Gardenieae complex</taxon>
        <taxon>Bertiereae - Coffeeae clade</taxon>
        <taxon>Coffeeae</taxon>
        <taxon>Coffea</taxon>
    </lineage>
</organism>
<reference evidence="3" key="1">
    <citation type="journal article" date="2025" name="Foods">
        <title>Unveiling the Microbial Signatures of Arabica Coffee Cherries: Insights into Ripeness Specific Diversity, Functional Traits, and Implications for Quality and Safety.</title>
        <authorList>
            <consortium name="RefSeq"/>
            <person name="Tenea G.N."/>
            <person name="Cifuentes V."/>
            <person name="Reyes P."/>
            <person name="Cevallos-Vallejos M."/>
        </authorList>
    </citation>
    <scope>NUCLEOTIDE SEQUENCE [LARGE SCALE GENOMIC DNA]</scope>
</reference>
<sequence>MDLWIVAAAAGAGYLGKHLQNLSLSEKEKLVESYSKISNLRQSEPQNFLQQIRDNTCPLRRLAQKDAHMEAASEQNDVLDRPLEMDQFNGGSVSLLTRASISGSVRMVEDMDVIKLSSQAPGLGESKSCSNDMEFMYGSSRSSARLSRYELLKSRSSGSGHILEPLGSVENHLQKIGDSAHTSLPTPLAPTKGLMLVSNGDRILRRYIGNSLDSLSTDVEDNPSDACHNDSYAFSSAPSFYDTESVELQEQVKRKSSQEKVLGGADQSSELPSGMLLFLIGLTIGITPEVFTYTREVKKLNEKLKLAENLVQDLQEELDMKDKLTVKELAGEISQPLSTKNLSSFNEEPTVSCSDPGDDSITSYDSKLSMSKIEAELEAELGRLGIHTDLERTSDFGETDSQCEVDTIRGDIKLDALRRQYENASESVSDEDSDTTNGPTPPANYAVSPRELSMRLHKLRESRLEARIKELENALQNIQNEFHSLEPQCITSLDSAYSDGESLSTPESPHQLCRNATDTLDEVNGRTSKVTGKDREANYAVLIPNPSTKNFPHLREHQTTSQRAETMGSYLGGDKRSSSSFQMD</sequence>
<gene>
    <name evidence="4" type="primary">LOC113716977</name>
</gene>
<feature type="region of interest" description="Disordered" evidence="2">
    <location>
        <begin position="423"/>
        <end position="446"/>
    </location>
</feature>
<dbReference type="RefSeq" id="XP_027097356.1">
    <property type="nucleotide sequence ID" value="XM_027241555.2"/>
</dbReference>
<evidence type="ECO:0008006" key="5">
    <source>
        <dbReference type="Google" id="ProtNLM"/>
    </source>
</evidence>
<accession>A0A6P6V3F4</accession>
<evidence type="ECO:0000313" key="4">
    <source>
        <dbReference type="RefSeq" id="XP_027097356.1"/>
    </source>
</evidence>
<reference evidence="4" key="2">
    <citation type="submission" date="2025-08" db="UniProtKB">
        <authorList>
            <consortium name="RefSeq"/>
        </authorList>
    </citation>
    <scope>IDENTIFICATION</scope>
    <source>
        <tissue evidence="4">Leaves</tissue>
    </source>
</reference>
<proteinExistence type="predicted"/>
<dbReference type="GO" id="GO:0008356">
    <property type="term" value="P:asymmetric cell division"/>
    <property type="evidence" value="ECO:0007669"/>
    <property type="project" value="InterPro"/>
</dbReference>
<feature type="region of interest" description="Disordered" evidence="2">
    <location>
        <begin position="544"/>
        <end position="584"/>
    </location>
</feature>
<feature type="coiled-coil region" evidence="1">
    <location>
        <begin position="290"/>
        <end position="324"/>
    </location>
</feature>
<dbReference type="Proteomes" id="UP001652660">
    <property type="component" value="Chromosome 11c"/>
</dbReference>
<dbReference type="PANTHER" id="PTHR33476">
    <property type="entry name" value="EMB|CAB62613.1"/>
    <property type="match status" value="1"/>
</dbReference>
<dbReference type="PANTHER" id="PTHR33476:SF7">
    <property type="entry name" value="EMB|CAB62613.1"/>
    <property type="match status" value="1"/>
</dbReference>
<evidence type="ECO:0000256" key="2">
    <source>
        <dbReference type="SAM" id="MobiDB-lite"/>
    </source>
</evidence>
<protein>
    <recommendedName>
        <fullName evidence="5">Protein POLAR LOCALIZATION DURING ASYMMETRIC DIVISION AND REDISTRIBUTION-like</fullName>
    </recommendedName>
</protein>
<name>A0A6P6V3F4_COFAR</name>
<dbReference type="OrthoDB" id="1701885at2759"/>
<evidence type="ECO:0000313" key="3">
    <source>
        <dbReference type="Proteomes" id="UP001652660"/>
    </source>
</evidence>
<keyword evidence="1" id="KW-0175">Coiled coil</keyword>
<dbReference type="AlphaFoldDB" id="A0A6P6V3F4"/>
<evidence type="ECO:0000256" key="1">
    <source>
        <dbReference type="SAM" id="Coils"/>
    </source>
</evidence>
<dbReference type="InterPro" id="IPR040348">
    <property type="entry name" value="POLAR-like"/>
</dbReference>
<keyword evidence="3" id="KW-1185">Reference proteome</keyword>
<dbReference type="GeneID" id="113716977"/>
<feature type="compositionally biased region" description="Polar residues" evidence="2">
    <location>
        <begin position="340"/>
        <end position="353"/>
    </location>
</feature>
<feature type="region of interest" description="Disordered" evidence="2">
    <location>
        <begin position="340"/>
        <end position="359"/>
    </location>
</feature>